<dbReference type="NCBIfam" id="NF004790">
    <property type="entry name" value="PRK06136.1"/>
    <property type="match status" value="1"/>
</dbReference>
<dbReference type="InterPro" id="IPR035996">
    <property type="entry name" value="4pyrrol_Methylase_sf"/>
</dbReference>
<dbReference type="Gene3D" id="3.40.1010.10">
    <property type="entry name" value="Cobalt-precorrin-4 Transmethylase, Domain 1"/>
    <property type="match status" value="1"/>
</dbReference>
<name>A0A238W714_9RHOB</name>
<dbReference type="InterPro" id="IPR006366">
    <property type="entry name" value="CobA/CysG_C"/>
</dbReference>
<proteinExistence type="inferred from homology"/>
<dbReference type="FunFam" id="3.40.1010.10:FF:000001">
    <property type="entry name" value="Siroheme synthase"/>
    <property type="match status" value="1"/>
</dbReference>
<dbReference type="AlphaFoldDB" id="A0A238W714"/>
<dbReference type="GO" id="GO:0032259">
    <property type="term" value="P:methylation"/>
    <property type="evidence" value="ECO:0007669"/>
    <property type="project" value="UniProtKB-KW"/>
</dbReference>
<dbReference type="PROSITE" id="PS00839">
    <property type="entry name" value="SUMT_1"/>
    <property type="match status" value="1"/>
</dbReference>
<dbReference type="PROSITE" id="PS00840">
    <property type="entry name" value="SUMT_2"/>
    <property type="match status" value="1"/>
</dbReference>
<evidence type="ECO:0000256" key="7">
    <source>
        <dbReference type="ARBA" id="ARBA00025705"/>
    </source>
</evidence>
<dbReference type="EMBL" id="FZNM01000003">
    <property type="protein sequence ID" value="SNR42332.1"/>
    <property type="molecule type" value="Genomic_DNA"/>
</dbReference>
<dbReference type="Proteomes" id="UP000198409">
    <property type="component" value="Unassembled WGS sequence"/>
</dbReference>
<evidence type="ECO:0000313" key="10">
    <source>
        <dbReference type="EMBL" id="SNR42332.1"/>
    </source>
</evidence>
<evidence type="ECO:0000256" key="1">
    <source>
        <dbReference type="ARBA" id="ARBA00005879"/>
    </source>
</evidence>
<dbReference type="PANTHER" id="PTHR45790">
    <property type="entry name" value="SIROHEME SYNTHASE-RELATED"/>
    <property type="match status" value="1"/>
</dbReference>
<dbReference type="SUPFAM" id="SSF53790">
    <property type="entry name" value="Tetrapyrrole methylase"/>
    <property type="match status" value="1"/>
</dbReference>
<evidence type="ECO:0000256" key="4">
    <source>
        <dbReference type="ARBA" id="ARBA00022679"/>
    </source>
</evidence>
<dbReference type="InterPro" id="IPR014776">
    <property type="entry name" value="4pyrrole_Mease_sub2"/>
</dbReference>
<comment type="similarity">
    <text evidence="1 8">Belongs to the precorrin methyltransferase family.</text>
</comment>
<dbReference type="InterPro" id="IPR000878">
    <property type="entry name" value="4pyrrol_Mease"/>
</dbReference>
<accession>A0A238W714</accession>
<evidence type="ECO:0000256" key="2">
    <source>
        <dbReference type="ARBA" id="ARBA00012162"/>
    </source>
</evidence>
<dbReference type="NCBIfam" id="TIGR01469">
    <property type="entry name" value="cobA_cysG_Cterm"/>
    <property type="match status" value="1"/>
</dbReference>
<dbReference type="GO" id="GO:0004851">
    <property type="term" value="F:uroporphyrin-III C-methyltransferase activity"/>
    <property type="evidence" value="ECO:0007669"/>
    <property type="project" value="UniProtKB-EC"/>
</dbReference>
<comment type="pathway">
    <text evidence="7">Porphyrin-containing compound metabolism; siroheme biosynthesis; precorrin-2 from uroporphyrinogen III: step 1/1.</text>
</comment>
<keyword evidence="5" id="KW-0949">S-adenosyl-L-methionine</keyword>
<evidence type="ECO:0000259" key="9">
    <source>
        <dbReference type="Pfam" id="PF00590"/>
    </source>
</evidence>
<keyword evidence="6" id="KW-0627">Porphyrin biosynthesis</keyword>
<dbReference type="InterPro" id="IPR014777">
    <property type="entry name" value="4pyrrole_Mease_sub1"/>
</dbReference>
<protein>
    <recommendedName>
        <fullName evidence="2">uroporphyrinogen-III C-methyltransferase</fullName>
        <ecNumber evidence="2">2.1.1.107</ecNumber>
    </recommendedName>
</protein>
<evidence type="ECO:0000256" key="5">
    <source>
        <dbReference type="ARBA" id="ARBA00022691"/>
    </source>
</evidence>
<evidence type="ECO:0000256" key="3">
    <source>
        <dbReference type="ARBA" id="ARBA00022603"/>
    </source>
</evidence>
<dbReference type="InterPro" id="IPR050161">
    <property type="entry name" value="Siro_Cobalamin_biosynth"/>
</dbReference>
<dbReference type="EC" id="2.1.1.107" evidence="2"/>
<keyword evidence="4 8" id="KW-0808">Transferase</keyword>
<evidence type="ECO:0000256" key="6">
    <source>
        <dbReference type="ARBA" id="ARBA00023244"/>
    </source>
</evidence>
<dbReference type="UniPathway" id="UPA00262">
    <property type="reaction ID" value="UER00211"/>
</dbReference>
<dbReference type="Gene3D" id="3.30.950.10">
    <property type="entry name" value="Methyltransferase, Cobalt-precorrin-4 Transmethylase, Domain 2"/>
    <property type="match status" value="1"/>
</dbReference>
<dbReference type="PANTHER" id="PTHR45790:SF3">
    <property type="entry name" value="S-ADENOSYL-L-METHIONINE-DEPENDENT UROPORPHYRINOGEN III METHYLTRANSFERASE, CHLOROPLASTIC"/>
    <property type="match status" value="1"/>
</dbReference>
<reference evidence="11" key="1">
    <citation type="submission" date="2017-06" db="EMBL/GenBank/DDBJ databases">
        <authorList>
            <person name="Varghese N."/>
            <person name="Submissions S."/>
        </authorList>
    </citation>
    <scope>NUCLEOTIDE SEQUENCE [LARGE SCALE GENOMIC DNA]</scope>
    <source>
        <strain evidence="11">DSM 26170</strain>
    </source>
</reference>
<sequence>MREPPLKAGLVSDPATPSVFVSLVSAGPGDPELLTLKAVRRLAQAQVVLYDDLASGPVLDHAHPQAELIAVGKRAGRPSARQDHVNALLVEHALAGRRVVRLKSGDSGIFGRLEEELVALAAAGIAFEIVPGVTSASAAAAAAGIPLTRRLTARRVQFITGADVTGRLPDDIHWAAIADPAVTTVVFMGQRSFPELAAGLRAHGLPGDTPALFAEAVGHPHQRLIRTTVDDLARLLETAPVLQPGLIMYGPLAFGI</sequence>
<dbReference type="CDD" id="cd11642">
    <property type="entry name" value="SUMT"/>
    <property type="match status" value="1"/>
</dbReference>
<gene>
    <name evidence="10" type="ORF">SAMN06265378_103428</name>
</gene>
<feature type="domain" description="Tetrapyrrole methylase" evidence="9">
    <location>
        <begin position="21"/>
        <end position="233"/>
    </location>
</feature>
<dbReference type="GO" id="GO:0019354">
    <property type="term" value="P:siroheme biosynthetic process"/>
    <property type="evidence" value="ECO:0007669"/>
    <property type="project" value="UniProtKB-UniPathway"/>
</dbReference>
<keyword evidence="3 8" id="KW-0489">Methyltransferase</keyword>
<evidence type="ECO:0000313" key="11">
    <source>
        <dbReference type="Proteomes" id="UP000198409"/>
    </source>
</evidence>
<evidence type="ECO:0000256" key="8">
    <source>
        <dbReference type="RuleBase" id="RU003960"/>
    </source>
</evidence>
<organism evidence="10 11">
    <name type="scientific">Paracoccus sediminis</name>
    <dbReference type="NCBI Taxonomy" id="1214787"/>
    <lineage>
        <taxon>Bacteria</taxon>
        <taxon>Pseudomonadati</taxon>
        <taxon>Pseudomonadota</taxon>
        <taxon>Alphaproteobacteria</taxon>
        <taxon>Rhodobacterales</taxon>
        <taxon>Paracoccaceae</taxon>
        <taxon>Paracoccus</taxon>
    </lineage>
</organism>
<dbReference type="RefSeq" id="WP_242626564.1">
    <property type="nucleotide sequence ID" value="NZ_FZNM01000003.1"/>
</dbReference>
<dbReference type="Pfam" id="PF00590">
    <property type="entry name" value="TP_methylase"/>
    <property type="match status" value="1"/>
</dbReference>
<dbReference type="InterPro" id="IPR003043">
    <property type="entry name" value="Uropor_MeTrfase_CS"/>
</dbReference>